<sequence>MGDCASRPSEKELEMHITCSNPKNDQHFQFVPYTALTEISVQNETNIYVLESKKKQFQRKKLEYQYKHENALQGVPQIPELNIEVQKGANFYSDSFCISQGNPYVSVSLEPNGPKIDTYISDRYRPYWYRFIQFKQSLWSYKSVVFKVMMRSSLKGDQVLGTHEVNLKSLEDQNLYEGWYNLSNCTQTDKIPALRLRMQLTKDEKMLWAKLIATCDEKLKRIEKRIEEIHESSYSSN</sequence>
<accession>A0AAU9J981</accession>
<keyword evidence="3" id="KW-1185">Reference proteome</keyword>
<dbReference type="InterPro" id="IPR000008">
    <property type="entry name" value="C2_dom"/>
</dbReference>
<dbReference type="SUPFAM" id="SSF49562">
    <property type="entry name" value="C2 domain (Calcium/lipid-binding domain, CaLB)"/>
    <property type="match status" value="1"/>
</dbReference>
<evidence type="ECO:0000313" key="2">
    <source>
        <dbReference type="EMBL" id="CAG9322792.1"/>
    </source>
</evidence>
<evidence type="ECO:0000313" key="3">
    <source>
        <dbReference type="Proteomes" id="UP001162131"/>
    </source>
</evidence>
<dbReference type="AlphaFoldDB" id="A0AAU9J981"/>
<name>A0AAU9J981_9CILI</name>
<comment type="caution">
    <text evidence="2">The sequence shown here is derived from an EMBL/GenBank/DDBJ whole genome shotgun (WGS) entry which is preliminary data.</text>
</comment>
<dbReference type="Pfam" id="PF00168">
    <property type="entry name" value="C2"/>
    <property type="match status" value="1"/>
</dbReference>
<dbReference type="Gene3D" id="2.60.40.150">
    <property type="entry name" value="C2 domain"/>
    <property type="match status" value="1"/>
</dbReference>
<reference evidence="2" key="1">
    <citation type="submission" date="2021-09" db="EMBL/GenBank/DDBJ databases">
        <authorList>
            <consortium name="AG Swart"/>
            <person name="Singh M."/>
            <person name="Singh A."/>
            <person name="Seah K."/>
            <person name="Emmerich C."/>
        </authorList>
    </citation>
    <scope>NUCLEOTIDE SEQUENCE</scope>
    <source>
        <strain evidence="2">ATCC30299</strain>
    </source>
</reference>
<dbReference type="PROSITE" id="PS50004">
    <property type="entry name" value="C2"/>
    <property type="match status" value="1"/>
</dbReference>
<dbReference type="InterPro" id="IPR035892">
    <property type="entry name" value="C2_domain_sf"/>
</dbReference>
<dbReference type="Proteomes" id="UP001162131">
    <property type="component" value="Unassembled WGS sequence"/>
</dbReference>
<organism evidence="2 3">
    <name type="scientific">Blepharisma stoltei</name>
    <dbReference type="NCBI Taxonomy" id="1481888"/>
    <lineage>
        <taxon>Eukaryota</taxon>
        <taxon>Sar</taxon>
        <taxon>Alveolata</taxon>
        <taxon>Ciliophora</taxon>
        <taxon>Postciliodesmatophora</taxon>
        <taxon>Heterotrichea</taxon>
        <taxon>Heterotrichida</taxon>
        <taxon>Blepharismidae</taxon>
        <taxon>Blepharisma</taxon>
    </lineage>
</organism>
<protein>
    <recommendedName>
        <fullName evidence="1">C2 domain-containing protein</fullName>
    </recommendedName>
</protein>
<dbReference type="CDD" id="cd00030">
    <property type="entry name" value="C2"/>
    <property type="match status" value="1"/>
</dbReference>
<proteinExistence type="predicted"/>
<feature type="domain" description="C2" evidence="1">
    <location>
        <begin position="56"/>
        <end position="180"/>
    </location>
</feature>
<dbReference type="EMBL" id="CAJZBQ010000032">
    <property type="protein sequence ID" value="CAG9322792.1"/>
    <property type="molecule type" value="Genomic_DNA"/>
</dbReference>
<gene>
    <name evidence="2" type="ORF">BSTOLATCC_MIC31908</name>
</gene>
<evidence type="ECO:0000259" key="1">
    <source>
        <dbReference type="PROSITE" id="PS50004"/>
    </source>
</evidence>